<sequence length="194" mass="23037">METGTKWYHFVGYFAYNWYGFVGYFAYNWYHFVGYFAYNWYHFVGYFAYNWYGFVGYFAYNWYRFVGCLQLVPFCVGYFAYNWYGFVGYFAYNWDSSLIFDMRRKMTRLEDERDSFASTAYPMRNAISSVPMVACTFPNIQLVRFFSFASNPVALDDTIREGLTSSPLANIVVTVLPIIRRRQFGPRDAACARL</sequence>
<evidence type="ECO:0000313" key="3">
    <source>
        <dbReference type="Proteomes" id="UP001054837"/>
    </source>
</evidence>
<gene>
    <name evidence="2" type="ORF">CDAR_486011</name>
</gene>
<protein>
    <submittedName>
        <fullName evidence="2">Uncharacterized protein</fullName>
    </submittedName>
</protein>
<proteinExistence type="predicted"/>
<feature type="transmembrane region" description="Helical" evidence="1">
    <location>
        <begin position="7"/>
        <end position="27"/>
    </location>
</feature>
<dbReference type="AlphaFoldDB" id="A0AAV4WIT8"/>
<dbReference type="Proteomes" id="UP001054837">
    <property type="component" value="Unassembled WGS sequence"/>
</dbReference>
<dbReference type="EMBL" id="BPLQ01014730">
    <property type="protein sequence ID" value="GIY82687.1"/>
    <property type="molecule type" value="Genomic_DNA"/>
</dbReference>
<evidence type="ECO:0000313" key="2">
    <source>
        <dbReference type="EMBL" id="GIY82687.1"/>
    </source>
</evidence>
<keyword evidence="1" id="KW-1133">Transmembrane helix</keyword>
<accession>A0AAV4WIT8</accession>
<keyword evidence="3" id="KW-1185">Reference proteome</keyword>
<comment type="caution">
    <text evidence="2">The sequence shown here is derived from an EMBL/GenBank/DDBJ whole genome shotgun (WGS) entry which is preliminary data.</text>
</comment>
<keyword evidence="1" id="KW-0812">Transmembrane</keyword>
<evidence type="ECO:0000256" key="1">
    <source>
        <dbReference type="SAM" id="Phobius"/>
    </source>
</evidence>
<feature type="transmembrane region" description="Helical" evidence="1">
    <location>
        <begin position="71"/>
        <end position="92"/>
    </location>
</feature>
<feature type="transmembrane region" description="Helical" evidence="1">
    <location>
        <begin position="39"/>
        <end position="59"/>
    </location>
</feature>
<organism evidence="2 3">
    <name type="scientific">Caerostris darwini</name>
    <dbReference type="NCBI Taxonomy" id="1538125"/>
    <lineage>
        <taxon>Eukaryota</taxon>
        <taxon>Metazoa</taxon>
        <taxon>Ecdysozoa</taxon>
        <taxon>Arthropoda</taxon>
        <taxon>Chelicerata</taxon>
        <taxon>Arachnida</taxon>
        <taxon>Araneae</taxon>
        <taxon>Araneomorphae</taxon>
        <taxon>Entelegynae</taxon>
        <taxon>Araneoidea</taxon>
        <taxon>Araneidae</taxon>
        <taxon>Caerostris</taxon>
    </lineage>
</organism>
<name>A0AAV4WIT8_9ARAC</name>
<keyword evidence="1" id="KW-0472">Membrane</keyword>
<reference evidence="2 3" key="1">
    <citation type="submission" date="2021-06" db="EMBL/GenBank/DDBJ databases">
        <title>Caerostris darwini draft genome.</title>
        <authorList>
            <person name="Kono N."/>
            <person name="Arakawa K."/>
        </authorList>
    </citation>
    <scope>NUCLEOTIDE SEQUENCE [LARGE SCALE GENOMIC DNA]</scope>
</reference>